<feature type="domain" description="Polysaccharide pyruvyl transferase" evidence="1">
    <location>
        <begin position="14"/>
        <end position="324"/>
    </location>
</feature>
<sequence>MKSCLLVGSVGHPNFGDEAIMRVWIDNYQQVLHDRIIFCDGPGRNLKKCIDQSRVQNVHVASELQSIYSTVGYFDYTGSKVAIRDIDHYKKTIKLIAKNLREFETESIHLFGGGYLNSLWKHNYGLIISSLLVGLEAKIPVFASGLGVLPCDPKNHNLLKLLEYFIDLDVRDKESFNLLSSLCNSSAISFSGDDVLLAFCADKNILVNEEDDPSIVICLQNDLFEGYGFLDKILSDDCLSVYINKNIKNIKIISAMEDDVKIQDQATLDRIQSFGMTVTNIDHYALIEQGLPVNKHSFYITSRYHFHLIASLWGCKGIAVSNHHYYDVKHNSVNIMGSLWKVCNLDEATNIFLDSEKISYLIELSSSYNETVRKFYMSKKIAFRDSLLQKIGGTIDDSFNMDFVVDLIKTIDAPSVL</sequence>
<keyword evidence="2" id="KW-0808">Transferase</keyword>
<dbReference type="RefSeq" id="WP_281447826.1">
    <property type="nucleotide sequence ID" value="NZ_JASBAO010000001.1"/>
</dbReference>
<organism evidence="2 3">
    <name type="scientific">Commensalibacter oyaizuii</name>
    <dbReference type="NCBI Taxonomy" id="3043873"/>
    <lineage>
        <taxon>Bacteria</taxon>
        <taxon>Pseudomonadati</taxon>
        <taxon>Pseudomonadota</taxon>
        <taxon>Alphaproteobacteria</taxon>
        <taxon>Acetobacterales</taxon>
        <taxon>Acetobacteraceae</taxon>
    </lineage>
</organism>
<comment type="caution">
    <text evidence="2">The sequence shown here is derived from an EMBL/GenBank/DDBJ whole genome shotgun (WGS) entry which is preliminary data.</text>
</comment>
<proteinExistence type="predicted"/>
<gene>
    <name evidence="2" type="ORF">QJV27_04760</name>
</gene>
<dbReference type="Proteomes" id="UP001431634">
    <property type="component" value="Unassembled WGS sequence"/>
</dbReference>
<accession>A0ABT6Q1T2</accession>
<keyword evidence="3" id="KW-1185">Reference proteome</keyword>
<dbReference type="InterPro" id="IPR007345">
    <property type="entry name" value="Polysacch_pyruvyl_Trfase"/>
</dbReference>
<evidence type="ECO:0000259" key="1">
    <source>
        <dbReference type="Pfam" id="PF04230"/>
    </source>
</evidence>
<evidence type="ECO:0000313" key="2">
    <source>
        <dbReference type="EMBL" id="MDI2090701.1"/>
    </source>
</evidence>
<evidence type="ECO:0000313" key="3">
    <source>
        <dbReference type="Proteomes" id="UP001431634"/>
    </source>
</evidence>
<dbReference type="GO" id="GO:0016740">
    <property type="term" value="F:transferase activity"/>
    <property type="evidence" value="ECO:0007669"/>
    <property type="project" value="UniProtKB-KW"/>
</dbReference>
<dbReference type="Pfam" id="PF04230">
    <property type="entry name" value="PS_pyruv_trans"/>
    <property type="match status" value="1"/>
</dbReference>
<dbReference type="EMBL" id="JASBAO010000001">
    <property type="protein sequence ID" value="MDI2090701.1"/>
    <property type="molecule type" value="Genomic_DNA"/>
</dbReference>
<reference evidence="2" key="1">
    <citation type="submission" date="2023-05" db="EMBL/GenBank/DDBJ databases">
        <title>Whole genome sequence of Commensalibacter sp.</title>
        <authorList>
            <person name="Charoenyingcharoen P."/>
            <person name="Yukphan P."/>
        </authorList>
    </citation>
    <scope>NUCLEOTIDE SEQUENCE</scope>
    <source>
        <strain evidence="2">TBRC 16381</strain>
    </source>
</reference>
<name>A0ABT6Q1T2_9PROT</name>
<protein>
    <submittedName>
        <fullName evidence="2">Polysaccharide pyruvyl transferase family protein</fullName>
    </submittedName>
</protein>